<proteinExistence type="predicted"/>
<keyword evidence="1" id="KW-0677">Repeat</keyword>
<feature type="repeat" description="TPR" evidence="3">
    <location>
        <begin position="653"/>
        <end position="686"/>
    </location>
</feature>
<feature type="repeat" description="TPR" evidence="3">
    <location>
        <begin position="789"/>
        <end position="822"/>
    </location>
</feature>
<protein>
    <submittedName>
        <fullName evidence="6">Serine/threonine protein kinase</fullName>
    </submittedName>
</protein>
<dbReference type="InParanoid" id="E8QWH1"/>
<feature type="domain" description="Protein kinase" evidence="5">
    <location>
        <begin position="37"/>
        <end position="311"/>
    </location>
</feature>
<feature type="repeat" description="TPR" evidence="3">
    <location>
        <begin position="517"/>
        <end position="550"/>
    </location>
</feature>
<keyword evidence="7" id="KW-1185">Reference proteome</keyword>
<accession>E8QWH1</accession>
<dbReference type="InterPro" id="IPR000719">
    <property type="entry name" value="Prot_kinase_dom"/>
</dbReference>
<dbReference type="PANTHER" id="PTHR44858:SF1">
    <property type="entry name" value="UDP-N-ACETYLGLUCOSAMINE--PEPTIDE N-ACETYLGLUCOSAMINYLTRANSFERASE SPINDLY-RELATED"/>
    <property type="match status" value="1"/>
</dbReference>
<dbReference type="SUPFAM" id="SSF56112">
    <property type="entry name" value="Protein kinase-like (PK-like)"/>
    <property type="match status" value="1"/>
</dbReference>
<dbReference type="CDD" id="cd14014">
    <property type="entry name" value="STKc_PknB_like"/>
    <property type="match status" value="1"/>
</dbReference>
<dbReference type="Gene3D" id="1.10.510.10">
    <property type="entry name" value="Transferase(Phosphotransferase) domain 1"/>
    <property type="match status" value="1"/>
</dbReference>
<dbReference type="SMART" id="SM00028">
    <property type="entry name" value="TPR"/>
    <property type="match status" value="12"/>
</dbReference>
<dbReference type="SUPFAM" id="SSF81901">
    <property type="entry name" value="HCP-like"/>
    <property type="match status" value="1"/>
</dbReference>
<dbReference type="InterPro" id="IPR050498">
    <property type="entry name" value="Ycf3"/>
</dbReference>
<evidence type="ECO:0000256" key="1">
    <source>
        <dbReference type="ARBA" id="ARBA00022737"/>
    </source>
</evidence>
<dbReference type="GO" id="GO:0003677">
    <property type="term" value="F:DNA binding"/>
    <property type="evidence" value="ECO:0007669"/>
    <property type="project" value="InterPro"/>
</dbReference>
<dbReference type="Pfam" id="PF00515">
    <property type="entry name" value="TPR_1"/>
    <property type="match status" value="2"/>
</dbReference>
<feature type="repeat" description="TPR" evidence="3">
    <location>
        <begin position="755"/>
        <end position="788"/>
    </location>
</feature>
<dbReference type="Pfam" id="PF07719">
    <property type="entry name" value="TPR_2"/>
    <property type="match status" value="1"/>
</dbReference>
<dbReference type="HOGENOM" id="CLU_373805_0_0_0"/>
<dbReference type="PROSITE" id="PS50011">
    <property type="entry name" value="PROTEIN_KINASE_DOM"/>
    <property type="match status" value="1"/>
</dbReference>
<feature type="compositionally biased region" description="Low complexity" evidence="4">
    <location>
        <begin position="368"/>
        <end position="378"/>
    </location>
</feature>
<dbReference type="eggNOG" id="COG0457">
    <property type="taxonomic scope" value="Bacteria"/>
</dbReference>
<keyword evidence="6" id="KW-0723">Serine/threonine-protein kinase</keyword>
<organism evidence="6 7">
    <name type="scientific">Isosphaera pallida (strain ATCC 43644 / DSM 9630 / IS1B)</name>
    <dbReference type="NCBI Taxonomy" id="575540"/>
    <lineage>
        <taxon>Bacteria</taxon>
        <taxon>Pseudomonadati</taxon>
        <taxon>Planctomycetota</taxon>
        <taxon>Planctomycetia</taxon>
        <taxon>Isosphaerales</taxon>
        <taxon>Isosphaeraceae</taxon>
        <taxon>Isosphaera</taxon>
    </lineage>
</organism>
<dbReference type="Pfam" id="PF00069">
    <property type="entry name" value="Pkinase"/>
    <property type="match status" value="1"/>
</dbReference>
<dbReference type="AlphaFoldDB" id="E8QWH1"/>
<feature type="repeat" description="TPR" evidence="3">
    <location>
        <begin position="483"/>
        <end position="516"/>
    </location>
</feature>
<dbReference type="PROSITE" id="PS50005">
    <property type="entry name" value="TPR"/>
    <property type="match status" value="10"/>
</dbReference>
<dbReference type="Proteomes" id="UP000008631">
    <property type="component" value="Chromosome"/>
</dbReference>
<evidence type="ECO:0000256" key="2">
    <source>
        <dbReference type="ARBA" id="ARBA00022803"/>
    </source>
</evidence>
<name>E8QWH1_ISOPI</name>
<dbReference type="PROSITE" id="PS50293">
    <property type="entry name" value="TPR_REGION"/>
    <property type="match status" value="4"/>
</dbReference>
<dbReference type="InterPro" id="IPR048576">
    <property type="entry name" value="Rv2175c_wHTH"/>
</dbReference>
<dbReference type="Gene3D" id="1.25.40.10">
    <property type="entry name" value="Tetratricopeptide repeat domain"/>
    <property type="match status" value="5"/>
</dbReference>
<evidence type="ECO:0000313" key="7">
    <source>
        <dbReference type="Proteomes" id="UP000008631"/>
    </source>
</evidence>
<feature type="repeat" description="TPR" evidence="3">
    <location>
        <begin position="551"/>
        <end position="584"/>
    </location>
</feature>
<dbReference type="Pfam" id="PF13181">
    <property type="entry name" value="TPR_8"/>
    <property type="match status" value="1"/>
</dbReference>
<dbReference type="EMBL" id="CP002353">
    <property type="protein sequence ID" value="ADV60858.1"/>
    <property type="molecule type" value="Genomic_DNA"/>
</dbReference>
<feature type="region of interest" description="Disordered" evidence="4">
    <location>
        <begin position="325"/>
        <end position="409"/>
    </location>
</feature>
<dbReference type="InterPro" id="IPR019734">
    <property type="entry name" value="TPR_rpt"/>
</dbReference>
<sequence length="923" mass="101422">MSMSMTSSTTTVSPSLDALALARTETLPEGVLLCGKYRVIRKLAQGAVAGIWLVRHELLKVERALKRIPAPLALEDRVRGRLERQARIMSRLDHPAAVAVQDCGVSDGAPYLEMEAVRGRALEDEFATTTFTAADFAPLLEQLCDLLDQAHGRGIVHRDLKASKILRLRDRRVGRDLKVLGFGMASLVEDPSLGANDPLFIGTPAYASPEQILRGVTAAQGESIDSLPTLDARCDIYSLGVILYKALSGVSPYRGNLNSILFQKLNKPVPRFDEATRAQLPTGIEELVLACLSKDPRQRPASAHEVWETFQAALNRSSIAPVTVPLPGEADAPTSALPAASPKSTTALEAASASVVPEDSNHPPNSSPTPAGSPAGSSHTLGGSETETPDSTTAAIAPSGIPEDSPGYSLPDAARLLGVPVDHLRAQVEKGLLTAVKRGDQWRVPNQELERRLLIGAELDPALMNDPEFLDIEERLQREPDRPRHVLRRGDLFLKHRAYEQAIADYSRAIRLDPREPEGFRKRALAYRLMGDFEQAIRDGSTLIELSPRDPTAYLQRGYSYHQIGDYDRAIADYSKAIRLDPGETSGYFNRGLALRARGMELEAIQDYTSVLEIDPKDVSALVNRGFTYRLRGEFEKAIRDYDEAIRLAPDHALAHLNRGYAFSAQGDHERAIADFTRSIELEPRNPAAYYNRGFAWTCLGQFARSIPDFTQAIALDPEDGSAYANRAFALHSLGAVAQAIEDYTQALQRLGRDASTYYNRGVAHRDRGDHRAAIDDFAEALRIQPSDVAAAVNLAVCRQAVGDLERALADLNEAIRLDPDEAEIYLIRGRLHLQRGDPTQAAADFAAALKLNPDLPSALRLRGLALFKLGKRLTALLDLSRSLLARRSVPPLRRRLRRARLRLPEGGGPHPLDQDTRRNRME</sequence>
<reference evidence="6 7" key="2">
    <citation type="journal article" date="2011" name="Stand. Genomic Sci.">
        <title>Complete genome sequence of Isosphaera pallida type strain (IS1B).</title>
        <authorList>
            <consortium name="US DOE Joint Genome Institute (JGI-PGF)"/>
            <person name="Goker M."/>
            <person name="Cleland D."/>
            <person name="Saunders E."/>
            <person name="Lapidus A."/>
            <person name="Nolan M."/>
            <person name="Lucas S."/>
            <person name="Hammon N."/>
            <person name="Deshpande S."/>
            <person name="Cheng J.F."/>
            <person name="Tapia R."/>
            <person name="Han C."/>
            <person name="Goodwin L."/>
            <person name="Pitluck S."/>
            <person name="Liolios K."/>
            <person name="Pagani I."/>
            <person name="Ivanova N."/>
            <person name="Mavromatis K."/>
            <person name="Pati A."/>
            <person name="Chen A."/>
            <person name="Palaniappan K."/>
            <person name="Land M."/>
            <person name="Hauser L."/>
            <person name="Chang Y.J."/>
            <person name="Jeffries C.D."/>
            <person name="Detter J.C."/>
            <person name="Beck B."/>
            <person name="Woyke T."/>
            <person name="Bristow J."/>
            <person name="Eisen J.A."/>
            <person name="Markowitz V."/>
            <person name="Hugenholtz P."/>
            <person name="Kyrpides N.C."/>
            <person name="Klenk H.P."/>
        </authorList>
    </citation>
    <scope>NUCLEOTIDE SEQUENCE [LARGE SCALE GENOMIC DNA]</scope>
    <source>
        <strain evidence="7">ATCC 43644 / DSM 9630 / IS1B</strain>
    </source>
</reference>
<dbReference type="KEGG" id="ipa:Isop_0261"/>
<feature type="repeat" description="TPR" evidence="3">
    <location>
        <begin position="823"/>
        <end position="856"/>
    </location>
</feature>
<keyword evidence="2 3" id="KW-0802">TPR repeat</keyword>
<feature type="repeat" description="TPR" evidence="3">
    <location>
        <begin position="585"/>
        <end position="618"/>
    </location>
</feature>
<evidence type="ECO:0000256" key="4">
    <source>
        <dbReference type="SAM" id="MobiDB-lite"/>
    </source>
</evidence>
<reference key="1">
    <citation type="submission" date="2010-11" db="EMBL/GenBank/DDBJ databases">
        <title>The complete sequence of chromosome of Isophaera pallida ATCC 43644.</title>
        <authorList>
            <consortium name="US DOE Joint Genome Institute (JGI-PGF)"/>
            <person name="Lucas S."/>
            <person name="Copeland A."/>
            <person name="Lapidus A."/>
            <person name="Bruce D."/>
            <person name="Goodwin L."/>
            <person name="Pitluck S."/>
            <person name="Kyrpides N."/>
            <person name="Mavromatis K."/>
            <person name="Pagani I."/>
            <person name="Ivanova N."/>
            <person name="Saunders E."/>
            <person name="Brettin T."/>
            <person name="Detter J.C."/>
            <person name="Han C."/>
            <person name="Tapia R."/>
            <person name="Land M."/>
            <person name="Hauser L."/>
            <person name="Markowitz V."/>
            <person name="Cheng J.-F."/>
            <person name="Hugenholtz P."/>
            <person name="Woyke T."/>
            <person name="Wu D."/>
            <person name="Eisen J.A."/>
        </authorList>
    </citation>
    <scope>NUCLEOTIDE SEQUENCE</scope>
    <source>
        <strain>ATCC 43644</strain>
    </source>
</reference>
<dbReference type="GO" id="GO:0004674">
    <property type="term" value="F:protein serine/threonine kinase activity"/>
    <property type="evidence" value="ECO:0007669"/>
    <property type="project" value="UniProtKB-KW"/>
</dbReference>
<dbReference type="GO" id="GO:0005524">
    <property type="term" value="F:ATP binding"/>
    <property type="evidence" value="ECO:0007669"/>
    <property type="project" value="InterPro"/>
</dbReference>
<evidence type="ECO:0000259" key="5">
    <source>
        <dbReference type="PROSITE" id="PS50011"/>
    </source>
</evidence>
<evidence type="ECO:0000256" key="3">
    <source>
        <dbReference type="PROSITE-ProRule" id="PRU00339"/>
    </source>
</evidence>
<dbReference type="Pfam" id="PF13432">
    <property type="entry name" value="TPR_16"/>
    <property type="match status" value="1"/>
</dbReference>
<dbReference type="InterPro" id="IPR011009">
    <property type="entry name" value="Kinase-like_dom_sf"/>
</dbReference>
<dbReference type="STRING" id="575540.Isop_0261"/>
<dbReference type="InterPro" id="IPR013105">
    <property type="entry name" value="TPR_2"/>
</dbReference>
<dbReference type="PANTHER" id="PTHR44858">
    <property type="entry name" value="TETRATRICOPEPTIDE REPEAT PROTEIN 6"/>
    <property type="match status" value="1"/>
</dbReference>
<keyword evidence="6" id="KW-0808">Transferase</keyword>
<feature type="region of interest" description="Disordered" evidence="4">
    <location>
        <begin position="900"/>
        <end position="923"/>
    </location>
</feature>
<dbReference type="SUPFAM" id="SSF48452">
    <property type="entry name" value="TPR-like"/>
    <property type="match status" value="1"/>
</dbReference>
<dbReference type="InterPro" id="IPR011990">
    <property type="entry name" value="TPR-like_helical_dom_sf"/>
</dbReference>
<feature type="repeat" description="TPR" evidence="3">
    <location>
        <begin position="687"/>
        <end position="720"/>
    </location>
</feature>
<gene>
    <name evidence="6" type="ordered locus">Isop_0261</name>
</gene>
<feature type="compositionally biased region" description="Polar residues" evidence="4">
    <location>
        <begin position="379"/>
        <end position="394"/>
    </location>
</feature>
<dbReference type="Pfam" id="PF21531">
    <property type="entry name" value="Rv2175c_wHTH"/>
    <property type="match status" value="1"/>
</dbReference>
<keyword evidence="6" id="KW-0418">Kinase</keyword>
<dbReference type="Pfam" id="PF13414">
    <property type="entry name" value="TPR_11"/>
    <property type="match status" value="2"/>
</dbReference>
<dbReference type="eggNOG" id="COG0515">
    <property type="taxonomic scope" value="Bacteria"/>
</dbReference>
<dbReference type="Gene3D" id="3.30.200.20">
    <property type="entry name" value="Phosphorylase Kinase, domain 1"/>
    <property type="match status" value="1"/>
</dbReference>
<evidence type="ECO:0000313" key="6">
    <source>
        <dbReference type="EMBL" id="ADV60858.1"/>
    </source>
</evidence>
<feature type="compositionally biased region" description="Basic and acidic residues" evidence="4">
    <location>
        <begin position="913"/>
        <end position="923"/>
    </location>
</feature>
<feature type="repeat" description="TPR" evidence="3">
    <location>
        <begin position="619"/>
        <end position="652"/>
    </location>
</feature>